<evidence type="ECO:0000256" key="2">
    <source>
        <dbReference type="ARBA" id="ARBA00006661"/>
    </source>
</evidence>
<keyword evidence="4 9" id="KW-0227">DNA damage</keyword>
<evidence type="ECO:0000256" key="6">
    <source>
        <dbReference type="ARBA" id="ARBA00023204"/>
    </source>
</evidence>
<sequence length="957" mass="102855">MEARRHLLSSPSRSTMQAEALVILSSSPDFPSIDELLPKPKKKPLLRSGSRAAPIPETALKSFTTASHFWHSTIAEEDESAVIGEGDVTHQEKVQNVMKRARSVPRDVVSHEVLVEHDHDLHGQGATTAPSDPTVQEKPAKGTTRQKPKSVLAPESAEELGLSPKEKPWKKYKGKDAADGQTKIPKGKITKPIAAKPKQTRKKAETVSKHFTTAVAPEPIDIDDHQTPLEPALKRRTDWTPTKNTEQPIILLDSSTVKDVTSPRLGGADASLQPRQDIFKSLRDTYSCPDLEDVGRTAVSLQEHIDVLGKRKLIEMVTTGETTESKTPEESPVKQKAPKKKPRTITELATAAYRVAETADFPGIEEQSRDESLLNYFDTSEESVLALAAKDKAVPGKAKSPKTGAKAKPKRVSKKKTEPPQPILLSPASAIRQVSRQDFVFGTSSQLATEVDAGLLRDLHQAMKDSNQREEYDPFASSPTENDFTRKSSGHRLWGAGARNEDGDLLEVEVIDLVDSPAIEKDLTNPSVILSLATDAAADQDGSMDSRCAATLSKVDVISLSSSLTPTHPKPRFSILQKQPNIVAASSVPAGASSGAGHQSFMQAATATTLDEDPPASNQEQYHQMASSAPDASAPASHEAPAPKYELFTDAQLAKEVQSYGFKPIKRRTAAIALLVQCWSSKNQTRTQTLGQGTNASLSTSSMAAAKAKPSAPAPAAAKPRGRPKKVASTAEPSESASASAPVPAPESATKRPRGRPKKNAVSDKIAVAKKPSKTTTKRSSLSPPPAAAASGPAPGPSTPKRKRQAPAQPAIEIADSDQEEMDPFDLSSAASSPAPANEFSSPAPGVDLSMTEADDSVLSLTSSPTSQQARLFAYITDAVRTAPRSKDPQNPSWHEKMLLYDPIVLEDLAAWLNAGQLDRVGCEEEVSCGDVKKWCESKSVCCLWKVNLNGKERKRF</sequence>
<dbReference type="InParanoid" id="A0A1J7I8B7"/>
<dbReference type="GO" id="GO:0017108">
    <property type="term" value="F:5'-flap endonuclease activity"/>
    <property type="evidence" value="ECO:0007669"/>
    <property type="project" value="InterPro"/>
</dbReference>
<feature type="region of interest" description="Disordered" evidence="10">
    <location>
        <begin position="391"/>
        <end position="429"/>
    </location>
</feature>
<dbReference type="GO" id="GO:0006355">
    <property type="term" value="P:regulation of DNA-templated transcription"/>
    <property type="evidence" value="ECO:0007669"/>
    <property type="project" value="InterPro"/>
</dbReference>
<feature type="compositionally biased region" description="Low complexity" evidence="10">
    <location>
        <begin position="828"/>
        <end position="845"/>
    </location>
</feature>
<comment type="subunit">
    <text evidence="9">Forms a heterodimer with SLX1.</text>
</comment>
<feature type="region of interest" description="Disordered" evidence="10">
    <location>
        <begin position="466"/>
        <end position="492"/>
    </location>
</feature>
<dbReference type="Proteomes" id="UP000182658">
    <property type="component" value="Unassembled WGS sequence"/>
</dbReference>
<dbReference type="GO" id="GO:0006260">
    <property type="term" value="P:DNA replication"/>
    <property type="evidence" value="ECO:0007669"/>
    <property type="project" value="InterPro"/>
</dbReference>
<evidence type="ECO:0000256" key="10">
    <source>
        <dbReference type="SAM" id="MobiDB-lite"/>
    </source>
</evidence>
<dbReference type="Pfam" id="PF02178">
    <property type="entry name" value="AT_hook"/>
    <property type="match status" value="2"/>
</dbReference>
<dbReference type="InterPro" id="IPR027784">
    <property type="entry name" value="Slx4_ascomycetes"/>
</dbReference>
<feature type="compositionally biased region" description="Polar residues" evidence="10">
    <location>
        <begin position="125"/>
        <end position="134"/>
    </location>
</feature>
<dbReference type="Pfam" id="PF09494">
    <property type="entry name" value="Slx4"/>
    <property type="match status" value="1"/>
</dbReference>
<feature type="compositionally biased region" description="Basic and acidic residues" evidence="10">
    <location>
        <begin position="323"/>
        <end position="333"/>
    </location>
</feature>
<gene>
    <name evidence="9" type="primary">SLX4</name>
    <name evidence="11" type="ORF">CONLIGDRAFT_637128</name>
</gene>
<feature type="region of interest" description="Disordered" evidence="10">
    <location>
        <begin position="686"/>
        <end position="849"/>
    </location>
</feature>
<name>A0A1J7I8B7_9PEZI</name>
<feature type="compositionally biased region" description="Basic residues" evidence="10">
    <location>
        <begin position="405"/>
        <end position="414"/>
    </location>
</feature>
<dbReference type="GO" id="GO:0033557">
    <property type="term" value="C:Slx1-Slx4 complex"/>
    <property type="evidence" value="ECO:0007669"/>
    <property type="project" value="UniProtKB-UniRule"/>
</dbReference>
<proteinExistence type="inferred from homology"/>
<dbReference type="HAMAP" id="MF_03110">
    <property type="entry name" value="Endonuc_su_Slx4"/>
    <property type="match status" value="1"/>
</dbReference>
<dbReference type="PROSITE" id="PS00354">
    <property type="entry name" value="HMGI_Y"/>
    <property type="match status" value="1"/>
</dbReference>
<keyword evidence="5 9" id="KW-0233">DNA recombination</keyword>
<feature type="region of interest" description="Disordered" evidence="10">
    <location>
        <begin position="118"/>
        <end position="227"/>
    </location>
</feature>
<keyword evidence="6 9" id="KW-0234">DNA repair</keyword>
<protein>
    <recommendedName>
        <fullName evidence="8 9">Structure-specific endonuclease subunit SLX4</fullName>
    </recommendedName>
</protein>
<keyword evidence="7 9" id="KW-0539">Nucleus</keyword>
<comment type="subcellular location">
    <subcellularLocation>
        <location evidence="1 9">Nucleus</location>
    </subcellularLocation>
</comment>
<dbReference type="InterPro" id="IPR018574">
    <property type="entry name" value="Structure-sp_endonuc_su_Slx4"/>
</dbReference>
<dbReference type="STRING" id="1408157.A0A1J7I8B7"/>
<feature type="compositionally biased region" description="Low complexity" evidence="10">
    <location>
        <begin position="778"/>
        <end position="793"/>
    </location>
</feature>
<evidence type="ECO:0000256" key="1">
    <source>
        <dbReference type="ARBA" id="ARBA00004123"/>
    </source>
</evidence>
<dbReference type="CDD" id="cd22999">
    <property type="entry name" value="SAP_SLX4"/>
    <property type="match status" value="1"/>
</dbReference>
<evidence type="ECO:0000256" key="9">
    <source>
        <dbReference type="HAMAP-Rule" id="MF_03110"/>
    </source>
</evidence>
<keyword evidence="3 9" id="KW-0597">Phosphoprotein</keyword>
<evidence type="ECO:0000313" key="12">
    <source>
        <dbReference type="Proteomes" id="UP000182658"/>
    </source>
</evidence>
<dbReference type="AlphaFoldDB" id="A0A1J7I8B7"/>
<evidence type="ECO:0000313" key="11">
    <source>
        <dbReference type="EMBL" id="OIW23887.1"/>
    </source>
</evidence>
<organism evidence="11 12">
    <name type="scientific">Coniochaeta ligniaria NRRL 30616</name>
    <dbReference type="NCBI Taxonomy" id="1408157"/>
    <lineage>
        <taxon>Eukaryota</taxon>
        <taxon>Fungi</taxon>
        <taxon>Dikarya</taxon>
        <taxon>Ascomycota</taxon>
        <taxon>Pezizomycotina</taxon>
        <taxon>Sordariomycetes</taxon>
        <taxon>Sordariomycetidae</taxon>
        <taxon>Coniochaetales</taxon>
        <taxon>Coniochaetaceae</taxon>
        <taxon>Coniochaeta</taxon>
    </lineage>
</organism>
<feature type="compositionally biased region" description="Low complexity" evidence="10">
    <location>
        <begin position="626"/>
        <end position="640"/>
    </location>
</feature>
<dbReference type="GO" id="GO:0006310">
    <property type="term" value="P:DNA recombination"/>
    <property type="evidence" value="ECO:0007669"/>
    <property type="project" value="UniProtKB-UniRule"/>
</dbReference>
<comment type="similarity">
    <text evidence="2 9">Belongs to the SLX4 family.</text>
</comment>
<feature type="region of interest" description="Disordered" evidence="10">
    <location>
        <begin position="319"/>
        <end position="345"/>
    </location>
</feature>
<evidence type="ECO:0000256" key="7">
    <source>
        <dbReference type="ARBA" id="ARBA00023242"/>
    </source>
</evidence>
<dbReference type="OrthoDB" id="5349119at2759"/>
<feature type="compositionally biased region" description="Low complexity" evidence="10">
    <location>
        <begin position="727"/>
        <end position="748"/>
    </location>
</feature>
<feature type="region of interest" description="Disordered" evidence="10">
    <location>
        <begin position="611"/>
        <end position="640"/>
    </location>
</feature>
<dbReference type="EMBL" id="KV875105">
    <property type="protein sequence ID" value="OIW23887.1"/>
    <property type="molecule type" value="Genomic_DNA"/>
</dbReference>
<accession>A0A1J7I8B7</accession>
<dbReference type="GO" id="GO:0006281">
    <property type="term" value="P:DNA repair"/>
    <property type="evidence" value="ECO:0007669"/>
    <property type="project" value="UniProtKB-UniRule"/>
</dbReference>
<evidence type="ECO:0000256" key="4">
    <source>
        <dbReference type="ARBA" id="ARBA00022763"/>
    </source>
</evidence>
<dbReference type="SMART" id="SM00384">
    <property type="entry name" value="AT_hook"/>
    <property type="match status" value="2"/>
</dbReference>
<comment type="function">
    <text evidence="9">Regulatory subunit of the SLX1-SLX4 structure-specific endonuclease that resolves DNA secondary structures generated during DNA repair and recombination. Has endonuclease activity towards branched DNA substrates, introducing single-strand cuts in duplex DNA close to junctions with ss-DNA.</text>
</comment>
<dbReference type="InterPro" id="IPR000637">
    <property type="entry name" value="HMGI/Y_DNA-bd_CS"/>
</dbReference>
<evidence type="ECO:0000256" key="8">
    <source>
        <dbReference type="ARBA" id="ARBA00029496"/>
    </source>
</evidence>
<feature type="compositionally biased region" description="Polar residues" evidence="10">
    <location>
        <begin position="616"/>
        <end position="625"/>
    </location>
</feature>
<comment type="PTM">
    <text evidence="9">Phosphorylated in response to DNA damage.</text>
</comment>
<feature type="compositionally biased region" description="Polar residues" evidence="10">
    <location>
        <begin position="686"/>
        <end position="695"/>
    </location>
</feature>
<reference evidence="11 12" key="1">
    <citation type="submission" date="2016-10" db="EMBL/GenBank/DDBJ databases">
        <title>Draft genome sequence of Coniochaeta ligniaria NRRL30616, a lignocellulolytic fungus for bioabatement of inhibitors in plant biomass hydrolysates.</title>
        <authorList>
            <consortium name="DOE Joint Genome Institute"/>
            <person name="Jimenez D.J."/>
            <person name="Hector R.E."/>
            <person name="Riley R."/>
            <person name="Sun H."/>
            <person name="Grigoriev I.V."/>
            <person name="Van Elsas J.D."/>
            <person name="Nichols N.N."/>
        </authorList>
    </citation>
    <scope>NUCLEOTIDE SEQUENCE [LARGE SCALE GENOMIC DNA]</scope>
    <source>
        <strain evidence="11 12">NRRL 30616</strain>
    </source>
</reference>
<evidence type="ECO:0000256" key="5">
    <source>
        <dbReference type="ARBA" id="ARBA00023172"/>
    </source>
</evidence>
<dbReference type="GO" id="GO:0003677">
    <property type="term" value="F:DNA binding"/>
    <property type="evidence" value="ECO:0007669"/>
    <property type="project" value="InterPro"/>
</dbReference>
<evidence type="ECO:0000256" key="3">
    <source>
        <dbReference type="ARBA" id="ARBA00022553"/>
    </source>
</evidence>
<feature type="compositionally biased region" description="Basic and acidic residues" evidence="10">
    <location>
        <begin position="164"/>
        <end position="178"/>
    </location>
</feature>
<dbReference type="InterPro" id="IPR017956">
    <property type="entry name" value="AT_hook_DNA-bd_motif"/>
</dbReference>
<keyword evidence="12" id="KW-1185">Reference proteome</keyword>
<feature type="compositionally biased region" description="Low complexity" evidence="10">
    <location>
        <begin position="696"/>
        <end position="719"/>
    </location>
</feature>
<feature type="compositionally biased region" description="Acidic residues" evidence="10">
    <location>
        <begin position="815"/>
        <end position="824"/>
    </location>
</feature>